<protein>
    <submittedName>
        <fullName evidence="2">Uncharacterized protein</fullName>
    </submittedName>
</protein>
<proteinExistence type="predicted"/>
<name>A0AA41WCU4_9BACT</name>
<reference evidence="2" key="1">
    <citation type="submission" date="2022-06" db="EMBL/GenBank/DDBJ databases">
        <title>CFH 74404 Thermomicrobiaceae sp.</title>
        <authorList>
            <person name="Ming H."/>
            <person name="Li W.-J."/>
            <person name="Zhao Z."/>
        </authorList>
    </citation>
    <scope>NUCLEOTIDE SEQUENCE</scope>
    <source>
        <strain evidence="2">CFH 74404</strain>
    </source>
</reference>
<comment type="caution">
    <text evidence="2">The sequence shown here is derived from an EMBL/GenBank/DDBJ whole genome shotgun (WGS) entry which is preliminary data.</text>
</comment>
<keyword evidence="3" id="KW-1185">Reference proteome</keyword>
<evidence type="ECO:0000313" key="3">
    <source>
        <dbReference type="Proteomes" id="UP001165306"/>
    </source>
</evidence>
<keyword evidence="1" id="KW-0812">Transmembrane</keyword>
<evidence type="ECO:0000313" key="2">
    <source>
        <dbReference type="EMBL" id="MCM8750537.1"/>
    </source>
</evidence>
<sequence>MHIAEAQQLIQRLSAMINRLIIAILVAAGLISLGLLLSVWHPDWLLAWLGPLMGLGVVLLLLTSFLLAWRVLRGR</sequence>
<dbReference type="Proteomes" id="UP001165306">
    <property type="component" value="Unassembled WGS sequence"/>
</dbReference>
<gene>
    <name evidence="2" type="ORF">NET02_15430</name>
</gene>
<dbReference type="RefSeq" id="WP_284058326.1">
    <property type="nucleotide sequence ID" value="NZ_JAMSLR010000017.1"/>
</dbReference>
<feature type="transmembrane region" description="Helical" evidence="1">
    <location>
        <begin position="46"/>
        <end position="69"/>
    </location>
</feature>
<keyword evidence="1" id="KW-1133">Transmembrane helix</keyword>
<dbReference type="EMBL" id="JAMSLR010000017">
    <property type="protein sequence ID" value="MCM8750537.1"/>
    <property type="molecule type" value="Genomic_DNA"/>
</dbReference>
<dbReference type="AlphaFoldDB" id="A0AA41WCU4"/>
<organism evidence="2 3">
    <name type="scientific">Thermalbibacter longus</name>
    <dbReference type="NCBI Taxonomy" id="2951981"/>
    <lineage>
        <taxon>Bacteria</taxon>
        <taxon>Pseudomonadati</taxon>
        <taxon>Thermomicrobiota</taxon>
        <taxon>Thermomicrobia</taxon>
        <taxon>Thermomicrobiales</taxon>
        <taxon>Thermomicrobiaceae</taxon>
        <taxon>Thermalbibacter</taxon>
    </lineage>
</organism>
<evidence type="ECO:0000256" key="1">
    <source>
        <dbReference type="SAM" id="Phobius"/>
    </source>
</evidence>
<accession>A0AA41WCU4</accession>
<feature type="transmembrane region" description="Helical" evidence="1">
    <location>
        <begin position="20"/>
        <end position="40"/>
    </location>
</feature>
<keyword evidence="1" id="KW-0472">Membrane</keyword>